<keyword evidence="1" id="KW-0728">SH3 domain</keyword>
<dbReference type="InterPro" id="IPR036028">
    <property type="entry name" value="SH3-like_dom_sf"/>
</dbReference>
<comment type="caution">
    <text evidence="5">The sequence shown here is derived from an EMBL/GenBank/DDBJ whole genome shotgun (WGS) entry which is preliminary data.</text>
</comment>
<feature type="region of interest" description="Disordered" evidence="2">
    <location>
        <begin position="98"/>
        <end position="139"/>
    </location>
</feature>
<dbReference type="InterPro" id="IPR001452">
    <property type="entry name" value="SH3_domain"/>
</dbReference>
<dbReference type="SMART" id="SM00326">
    <property type="entry name" value="SH3"/>
    <property type="match status" value="1"/>
</dbReference>
<keyword evidence="3" id="KW-1133">Transmembrane helix</keyword>
<accession>A0AAD5TN76</accession>
<dbReference type="AlphaFoldDB" id="A0AAD5TN76"/>
<dbReference type="Proteomes" id="UP001212152">
    <property type="component" value="Unassembled WGS sequence"/>
</dbReference>
<reference evidence="5" key="1">
    <citation type="submission" date="2020-05" db="EMBL/GenBank/DDBJ databases">
        <title>Phylogenomic resolution of chytrid fungi.</title>
        <authorList>
            <person name="Stajich J.E."/>
            <person name="Amses K."/>
            <person name="Simmons R."/>
            <person name="Seto K."/>
            <person name="Myers J."/>
            <person name="Bonds A."/>
            <person name="Quandt C.A."/>
            <person name="Barry K."/>
            <person name="Liu P."/>
            <person name="Grigoriev I."/>
            <person name="Longcore J.E."/>
            <person name="James T.Y."/>
        </authorList>
    </citation>
    <scope>NUCLEOTIDE SEQUENCE</scope>
    <source>
        <strain evidence="5">JEL0379</strain>
    </source>
</reference>
<dbReference type="Gene3D" id="2.30.30.40">
    <property type="entry name" value="SH3 Domains"/>
    <property type="match status" value="1"/>
</dbReference>
<organism evidence="5 6">
    <name type="scientific">Geranomyces variabilis</name>
    <dbReference type="NCBI Taxonomy" id="109894"/>
    <lineage>
        <taxon>Eukaryota</taxon>
        <taxon>Fungi</taxon>
        <taxon>Fungi incertae sedis</taxon>
        <taxon>Chytridiomycota</taxon>
        <taxon>Chytridiomycota incertae sedis</taxon>
        <taxon>Chytridiomycetes</taxon>
        <taxon>Spizellomycetales</taxon>
        <taxon>Powellomycetaceae</taxon>
        <taxon>Geranomyces</taxon>
    </lineage>
</organism>
<evidence type="ECO:0000259" key="4">
    <source>
        <dbReference type="SMART" id="SM00326"/>
    </source>
</evidence>
<dbReference type="EMBL" id="JADGJQ010000014">
    <property type="protein sequence ID" value="KAJ3180947.1"/>
    <property type="molecule type" value="Genomic_DNA"/>
</dbReference>
<keyword evidence="3" id="KW-0812">Transmembrane</keyword>
<feature type="region of interest" description="Disordered" evidence="2">
    <location>
        <begin position="221"/>
        <end position="282"/>
    </location>
</feature>
<evidence type="ECO:0000313" key="5">
    <source>
        <dbReference type="EMBL" id="KAJ3180947.1"/>
    </source>
</evidence>
<sequence length="380" mass="40398">MSTTTTTSASPASSTTLGTMVLIAACSAAGTIAVVLFLCWACTCTSSRIRARRHKRRLLEGGMEKDDSMDAVQPQISRYDARDSCGDTAGMEQVVVVPHEKEKEQSADDLDGEVNRFKTDELPNIPPQTSGDDDDRRSNDVLKPQTEITIPTPAATRHHIPEIAPAQVFNDPNDFITPRPSLDEQGNNVPDTPVSAISEATIRANPPRQLKTCSLFSAITPLPPFTTSPSHGPDIGSGGGDDDGGTASGAGAGFFEHDSTAANATDSDDGPDPPTRRASLAPSFASSNISALVAMYQTTLASKPNSPHASIGEISSPTNVRAAYPHEPVFSDEIDVRPGDQMLVEQVFQDGWAFGWNVRVGARGMFPLTTLSFDESALRS</sequence>
<evidence type="ECO:0000256" key="1">
    <source>
        <dbReference type="ARBA" id="ARBA00022443"/>
    </source>
</evidence>
<gene>
    <name evidence="5" type="ORF">HDU87_001595</name>
</gene>
<protein>
    <recommendedName>
        <fullName evidence="4">SH3 domain-containing protein</fullName>
    </recommendedName>
</protein>
<evidence type="ECO:0000256" key="2">
    <source>
        <dbReference type="SAM" id="MobiDB-lite"/>
    </source>
</evidence>
<dbReference type="SUPFAM" id="SSF50044">
    <property type="entry name" value="SH3-domain"/>
    <property type="match status" value="1"/>
</dbReference>
<proteinExistence type="predicted"/>
<keyword evidence="6" id="KW-1185">Reference proteome</keyword>
<keyword evidence="3" id="KW-0472">Membrane</keyword>
<feature type="transmembrane region" description="Helical" evidence="3">
    <location>
        <begin position="20"/>
        <end position="43"/>
    </location>
</feature>
<evidence type="ECO:0000256" key="3">
    <source>
        <dbReference type="SAM" id="Phobius"/>
    </source>
</evidence>
<evidence type="ECO:0000313" key="6">
    <source>
        <dbReference type="Proteomes" id="UP001212152"/>
    </source>
</evidence>
<feature type="region of interest" description="Disordered" evidence="2">
    <location>
        <begin position="169"/>
        <end position="189"/>
    </location>
</feature>
<name>A0AAD5TN76_9FUNG</name>
<feature type="domain" description="SH3" evidence="4">
    <location>
        <begin position="318"/>
        <end position="375"/>
    </location>
</feature>